<dbReference type="GO" id="GO:0010333">
    <property type="term" value="F:terpene synthase activity"/>
    <property type="evidence" value="ECO:0007669"/>
    <property type="project" value="InterPro"/>
</dbReference>
<dbReference type="Pfam" id="PF03936">
    <property type="entry name" value="Terpene_synth_C"/>
    <property type="match status" value="1"/>
</dbReference>
<dbReference type="Pfam" id="PF01397">
    <property type="entry name" value="Terpene_synth"/>
    <property type="match status" value="1"/>
</dbReference>
<dbReference type="SFLD" id="SFLDS00005">
    <property type="entry name" value="Isoprenoid_Synthase_Type_I"/>
    <property type="match status" value="1"/>
</dbReference>
<organism evidence="6 7">
    <name type="scientific">Mikania micrantha</name>
    <name type="common">bitter vine</name>
    <dbReference type="NCBI Taxonomy" id="192012"/>
    <lineage>
        <taxon>Eukaryota</taxon>
        <taxon>Viridiplantae</taxon>
        <taxon>Streptophyta</taxon>
        <taxon>Embryophyta</taxon>
        <taxon>Tracheophyta</taxon>
        <taxon>Spermatophyta</taxon>
        <taxon>Magnoliopsida</taxon>
        <taxon>eudicotyledons</taxon>
        <taxon>Gunneridae</taxon>
        <taxon>Pentapetalae</taxon>
        <taxon>asterids</taxon>
        <taxon>campanulids</taxon>
        <taxon>Asterales</taxon>
        <taxon>Asteraceae</taxon>
        <taxon>Asteroideae</taxon>
        <taxon>Heliantheae alliance</taxon>
        <taxon>Eupatorieae</taxon>
        <taxon>Mikania</taxon>
    </lineage>
</organism>
<dbReference type="Gene3D" id="1.50.10.130">
    <property type="entry name" value="Terpene synthase, N-terminal domain"/>
    <property type="match status" value="1"/>
</dbReference>
<dbReference type="AlphaFoldDB" id="A0A5N6P9K6"/>
<accession>A0A5N6P9K6</accession>
<dbReference type="OrthoDB" id="1936865at2759"/>
<evidence type="ECO:0000313" key="7">
    <source>
        <dbReference type="Proteomes" id="UP000326396"/>
    </source>
</evidence>
<feature type="domain" description="Terpene synthase N-terminal" evidence="4">
    <location>
        <begin position="30"/>
        <end position="208"/>
    </location>
</feature>
<dbReference type="InterPro" id="IPR001906">
    <property type="entry name" value="Terpene_synth_N"/>
</dbReference>
<proteinExistence type="predicted"/>
<dbReference type="InterPro" id="IPR044814">
    <property type="entry name" value="Terpene_cyclase_plant_C1"/>
</dbReference>
<dbReference type="EMBL" id="SZYD01000006">
    <property type="protein sequence ID" value="KAD5961944.1"/>
    <property type="molecule type" value="Genomic_DNA"/>
</dbReference>
<evidence type="ECO:0000256" key="2">
    <source>
        <dbReference type="ARBA" id="ARBA00022723"/>
    </source>
</evidence>
<evidence type="ECO:0000256" key="1">
    <source>
        <dbReference type="ARBA" id="ARBA00001946"/>
    </source>
</evidence>
<keyword evidence="2" id="KW-0479">Metal-binding</keyword>
<dbReference type="Gene3D" id="1.10.600.10">
    <property type="entry name" value="Farnesyl Diphosphate Synthase"/>
    <property type="match status" value="1"/>
</dbReference>
<dbReference type="FunFam" id="1.10.600.10:FF:000007">
    <property type="entry name" value="Isoprene synthase, chloroplastic"/>
    <property type="match status" value="1"/>
</dbReference>
<comment type="caution">
    <text evidence="6">The sequence shown here is derived from an EMBL/GenBank/DDBJ whole genome shotgun (WGS) entry which is preliminary data.</text>
</comment>
<evidence type="ECO:0000259" key="4">
    <source>
        <dbReference type="Pfam" id="PF01397"/>
    </source>
</evidence>
<sequence>MALYSSDQQRLLFPQIANPNAKPSVYQPTIWSHDFVQSLDDKIPTILKEKARELEKKVMLLMDGSFRSTLALLQHIDDIERLGLGYRFRNHTRRALSSIYGINNGTTDGLEDSTLHEASLRFRILRQHGYNNASHDFLRRFKEDDNLIGCIHETDVKGLVSLYEASHLAFMEETDLHESKLFATEHLLKLRTKLQGEEHEYEDINHALETPLYHTMVRLEARYYIDQYAKKQHANPLLLELATLDFNMVQAEFKTELKKVSTWWKSIGLAHKLGFARDRLVECFFWTVGMVFEPQYHSCRVGLTKVGTLITVIDDIYDVYGCPDELEIFTNAVKRWDINAMEHMPKCLQVGFEALYNTINDMGSNTLIGQDITPILTKVWGELLETFLVEAKWTRDKYIPRFEEYLDKAWLSVSGVVILTHGYFLINHEIKKDHVVESLEKYYDLIKWSSMIFRLYNDLATSSDEIKRSGKSVNAITCYMHENGVCEEVARAYVKALIDETWKKLIKARVDCSQEYLATDPFIDMPINLARISCCTYQHGDGHGAPDARARDRVLSVIIEPITIEQ</sequence>
<dbReference type="SUPFAM" id="SSF48576">
    <property type="entry name" value="Terpenoid synthases"/>
    <property type="match status" value="1"/>
</dbReference>
<dbReference type="GO" id="GO:0046246">
    <property type="term" value="P:terpene biosynthetic process"/>
    <property type="evidence" value="ECO:0007669"/>
    <property type="project" value="UniProtKB-ARBA"/>
</dbReference>
<dbReference type="PANTHER" id="PTHR31225:SF252">
    <property type="entry name" value="TERPENE SYNTHASE 12-RELATED"/>
    <property type="match status" value="1"/>
</dbReference>
<dbReference type="InterPro" id="IPR036965">
    <property type="entry name" value="Terpene_synth_N_sf"/>
</dbReference>
<dbReference type="GO" id="GO:0016102">
    <property type="term" value="P:diterpenoid biosynthetic process"/>
    <property type="evidence" value="ECO:0007669"/>
    <property type="project" value="InterPro"/>
</dbReference>
<dbReference type="InterPro" id="IPR008949">
    <property type="entry name" value="Isoprenoid_synthase_dom_sf"/>
</dbReference>
<evidence type="ECO:0000313" key="6">
    <source>
        <dbReference type="EMBL" id="KAD5961944.1"/>
    </source>
</evidence>
<dbReference type="InterPro" id="IPR005630">
    <property type="entry name" value="Terpene_synthase_metal-bd"/>
</dbReference>
<dbReference type="InterPro" id="IPR050148">
    <property type="entry name" value="Terpene_synthase-like"/>
</dbReference>
<evidence type="ECO:0000256" key="3">
    <source>
        <dbReference type="ARBA" id="ARBA00022842"/>
    </source>
</evidence>
<keyword evidence="7" id="KW-1185">Reference proteome</keyword>
<dbReference type="Proteomes" id="UP000326396">
    <property type="component" value="Linkage Group LG14"/>
</dbReference>
<feature type="domain" description="Terpene synthase metal-binding" evidence="5">
    <location>
        <begin position="265"/>
        <end position="504"/>
    </location>
</feature>
<dbReference type="PANTHER" id="PTHR31225">
    <property type="entry name" value="OS04G0344100 PROTEIN-RELATED"/>
    <property type="match status" value="1"/>
</dbReference>
<keyword evidence="3" id="KW-0460">Magnesium</keyword>
<dbReference type="SFLD" id="SFLDG01019">
    <property type="entry name" value="Terpene_Cyclase_Like_1_C_Termi"/>
    <property type="match status" value="1"/>
</dbReference>
<dbReference type="InterPro" id="IPR034741">
    <property type="entry name" value="Terpene_cyclase-like_1_C"/>
</dbReference>
<name>A0A5N6P9K6_9ASTR</name>
<dbReference type="InterPro" id="IPR008930">
    <property type="entry name" value="Terpenoid_cyclase/PrenylTrfase"/>
</dbReference>
<dbReference type="SUPFAM" id="SSF48239">
    <property type="entry name" value="Terpenoid cyclases/Protein prenyltransferases"/>
    <property type="match status" value="1"/>
</dbReference>
<protein>
    <submittedName>
        <fullName evidence="6">Uncharacterized protein</fullName>
    </submittedName>
</protein>
<gene>
    <name evidence="6" type="ORF">E3N88_13417</name>
</gene>
<comment type="cofactor">
    <cofactor evidence="1">
        <name>Mg(2+)</name>
        <dbReference type="ChEBI" id="CHEBI:18420"/>
    </cofactor>
</comment>
<evidence type="ECO:0000259" key="5">
    <source>
        <dbReference type="Pfam" id="PF03936"/>
    </source>
</evidence>
<dbReference type="CDD" id="cd00684">
    <property type="entry name" value="Terpene_cyclase_plant_C1"/>
    <property type="match status" value="1"/>
</dbReference>
<reference evidence="6 7" key="1">
    <citation type="submission" date="2019-05" db="EMBL/GenBank/DDBJ databases">
        <title>Mikania micrantha, genome provides insights into the molecular mechanism of rapid growth.</title>
        <authorList>
            <person name="Liu B."/>
        </authorList>
    </citation>
    <scope>NUCLEOTIDE SEQUENCE [LARGE SCALE GENOMIC DNA]</scope>
    <source>
        <strain evidence="6">NLD-2019</strain>
        <tissue evidence="6">Leaf</tissue>
    </source>
</reference>
<dbReference type="GO" id="GO:0000287">
    <property type="term" value="F:magnesium ion binding"/>
    <property type="evidence" value="ECO:0007669"/>
    <property type="project" value="InterPro"/>
</dbReference>